<accession>A0A543Q1T3</accession>
<gene>
    <name evidence="2" type="ORF">DLNHIDIE_00134</name>
</gene>
<protein>
    <recommendedName>
        <fullName evidence="4">Lipoprotein</fullName>
    </recommendedName>
</protein>
<feature type="chain" id="PRO_5022212661" description="Lipoprotein" evidence="1">
    <location>
        <begin position="24"/>
        <end position="98"/>
    </location>
</feature>
<sequence length="98" mass="10525">MKKIIQAIALGLVLGLAGCAAQAHDGPYGGHTSKCYANHPKQDAAEAKWCDAGSTHREDTKTYNAAYQGINEQLTHAFYGSKSSNKRQSTSDIVHFTA</sequence>
<keyword evidence="1" id="KW-0732">Signal</keyword>
<dbReference type="Proteomes" id="UP000315403">
    <property type="component" value="Unassembled WGS sequence"/>
</dbReference>
<evidence type="ECO:0000313" key="2">
    <source>
        <dbReference type="EMBL" id="TQN50281.1"/>
    </source>
</evidence>
<dbReference type="EMBL" id="SZUV01000001">
    <property type="protein sequence ID" value="TQN50281.1"/>
    <property type="molecule type" value="Genomic_DNA"/>
</dbReference>
<evidence type="ECO:0008006" key="4">
    <source>
        <dbReference type="Google" id="ProtNLM"/>
    </source>
</evidence>
<dbReference type="AlphaFoldDB" id="A0A543Q1T3"/>
<evidence type="ECO:0000313" key="3">
    <source>
        <dbReference type="Proteomes" id="UP000315403"/>
    </source>
</evidence>
<feature type="signal peptide" evidence="1">
    <location>
        <begin position="1"/>
        <end position="23"/>
    </location>
</feature>
<reference evidence="2 3" key="1">
    <citation type="submission" date="2019-03" db="EMBL/GenBank/DDBJ databases">
        <title>New insights into Acidothiobacillus thiooxidans sulfur metabolism through coupled gene expression, solution geochemistry, microscopy and spectroscopy analyses.</title>
        <authorList>
            <person name="Camacho D."/>
            <person name="Frazao R."/>
            <person name="Fouillen A."/>
            <person name="Nanci A."/>
            <person name="Lang B.F."/>
            <person name="Apte S.C."/>
            <person name="Baron C."/>
            <person name="Warren L.A."/>
        </authorList>
    </citation>
    <scope>NUCLEOTIDE SEQUENCE [LARGE SCALE GENOMIC DNA]</scope>
    <source>
        <strain evidence="2 3">ATCC 19377</strain>
    </source>
</reference>
<organism evidence="2 3">
    <name type="scientific">Acidithiobacillus thiooxidans ATCC 19377</name>
    <dbReference type="NCBI Taxonomy" id="637390"/>
    <lineage>
        <taxon>Bacteria</taxon>
        <taxon>Pseudomonadati</taxon>
        <taxon>Pseudomonadota</taxon>
        <taxon>Acidithiobacillia</taxon>
        <taxon>Acidithiobacillales</taxon>
        <taxon>Acidithiobacillaceae</taxon>
        <taxon>Acidithiobacillus</taxon>
    </lineage>
</organism>
<evidence type="ECO:0000256" key="1">
    <source>
        <dbReference type="SAM" id="SignalP"/>
    </source>
</evidence>
<dbReference type="PROSITE" id="PS51257">
    <property type="entry name" value="PROKAR_LIPOPROTEIN"/>
    <property type="match status" value="1"/>
</dbReference>
<comment type="caution">
    <text evidence="2">The sequence shown here is derived from an EMBL/GenBank/DDBJ whole genome shotgun (WGS) entry which is preliminary data.</text>
</comment>
<proteinExistence type="predicted"/>
<dbReference type="RefSeq" id="WP_142086132.1">
    <property type="nucleotide sequence ID" value="NZ_CP045571.1"/>
</dbReference>
<dbReference type="GeneID" id="60696036"/>
<name>A0A543Q1T3_ACITH</name>